<keyword evidence="9" id="KW-0472">Membrane</keyword>
<comment type="caution">
    <text evidence="12">The sequence shown here is derived from an EMBL/GenBank/DDBJ whole genome shotgun (WGS) entry which is preliminary data.</text>
</comment>
<evidence type="ECO:0000256" key="3">
    <source>
        <dbReference type="ARBA" id="ARBA00022553"/>
    </source>
</evidence>
<keyword evidence="5" id="KW-0547">Nucleotide-binding</keyword>
<evidence type="ECO:0000256" key="5">
    <source>
        <dbReference type="ARBA" id="ARBA00022741"/>
    </source>
</evidence>
<accession>A0A9W6VW43</accession>
<evidence type="ECO:0000256" key="7">
    <source>
        <dbReference type="ARBA" id="ARBA00022840"/>
    </source>
</evidence>
<dbReference type="GO" id="GO:0005524">
    <property type="term" value="F:ATP binding"/>
    <property type="evidence" value="ECO:0007669"/>
    <property type="project" value="UniProtKB-KW"/>
</dbReference>
<evidence type="ECO:0000259" key="10">
    <source>
        <dbReference type="Pfam" id="PF07730"/>
    </source>
</evidence>
<sequence>MTRVPSAVPNTALEAVARRRFLLGRWPWRSLGYLLTAAVPAFVAVLPLVLLGAPWAVALRLATGEARPPYAVITSLAGLGLLIIVAIGPLVALPLAALERRRLRLVDSRPIASPHRRPPAAGPWPWLRTRYTEAATWRAFGYTVLLSAVTLALWPAVLLLLIVLGGLVASPLLVRDGHPVSLVIGHAGTPAAALPYAVAGLVLLPVTAYVLAVLAGAHGAMARALLSRGTDERLRAELVEVSRSRARLVDAFEAERRRIERDLHDGAQQRLLSLTLQLGLARLDLPPGSPAGQSVADAHEQAKQLMVELRELVRGIHPRVLTDRGLPAAIDELADRFHLPVTVDADLPARPARHIEGTAYFVVTEALTNIAKHSGATAAGVTVRHDGDLLTVEIRDDGDGGADPRRGTGLTGLADRVAVTDGRMLLSSPAGGPTVLRVELPCSLSEPRSE</sequence>
<keyword evidence="8" id="KW-0902">Two-component regulatory system</keyword>
<keyword evidence="9" id="KW-1133">Transmembrane helix</keyword>
<evidence type="ECO:0000256" key="9">
    <source>
        <dbReference type="SAM" id="Phobius"/>
    </source>
</evidence>
<keyword evidence="3" id="KW-0597">Phosphoprotein</keyword>
<evidence type="ECO:0000256" key="2">
    <source>
        <dbReference type="ARBA" id="ARBA00012438"/>
    </source>
</evidence>
<dbReference type="Pfam" id="PF13796">
    <property type="entry name" value="Sensor"/>
    <property type="match status" value="1"/>
</dbReference>
<dbReference type="Gene3D" id="3.30.565.10">
    <property type="entry name" value="Histidine kinase-like ATPase, C-terminal domain"/>
    <property type="match status" value="1"/>
</dbReference>
<dbReference type="InterPro" id="IPR011712">
    <property type="entry name" value="Sig_transdc_His_kin_sub3_dim/P"/>
</dbReference>
<keyword evidence="7" id="KW-0067">ATP-binding</keyword>
<keyword evidence="6 12" id="KW-0418">Kinase</keyword>
<comment type="catalytic activity">
    <reaction evidence="1">
        <text>ATP + protein L-histidine = ADP + protein N-phospho-L-histidine.</text>
        <dbReference type="EC" id="2.7.13.3"/>
    </reaction>
</comment>
<dbReference type="InterPro" id="IPR025828">
    <property type="entry name" value="Put_sensor_dom"/>
</dbReference>
<keyword evidence="9" id="KW-0812">Transmembrane</keyword>
<feature type="domain" description="Signal transduction histidine kinase subgroup 3 dimerisation and phosphoacceptor" evidence="10">
    <location>
        <begin position="255"/>
        <end position="321"/>
    </location>
</feature>
<dbReference type="CDD" id="cd16917">
    <property type="entry name" value="HATPase_UhpB-NarQ-NarX-like"/>
    <property type="match status" value="1"/>
</dbReference>
<evidence type="ECO:0000256" key="6">
    <source>
        <dbReference type="ARBA" id="ARBA00022777"/>
    </source>
</evidence>
<dbReference type="AlphaFoldDB" id="A0A9W6VW43"/>
<protein>
    <recommendedName>
        <fullName evidence="2">histidine kinase</fullName>
        <ecNumber evidence="2">2.7.13.3</ecNumber>
    </recommendedName>
</protein>
<dbReference type="SUPFAM" id="SSF55874">
    <property type="entry name" value="ATPase domain of HSP90 chaperone/DNA topoisomerase II/histidine kinase"/>
    <property type="match status" value="1"/>
</dbReference>
<evidence type="ECO:0000313" key="12">
    <source>
        <dbReference type="EMBL" id="GLY87398.1"/>
    </source>
</evidence>
<dbReference type="GO" id="GO:0046983">
    <property type="term" value="F:protein dimerization activity"/>
    <property type="evidence" value="ECO:0007669"/>
    <property type="project" value="InterPro"/>
</dbReference>
<feature type="transmembrane region" description="Helical" evidence="9">
    <location>
        <begin position="31"/>
        <end position="58"/>
    </location>
</feature>
<dbReference type="GO" id="GO:0016020">
    <property type="term" value="C:membrane"/>
    <property type="evidence" value="ECO:0007669"/>
    <property type="project" value="InterPro"/>
</dbReference>
<dbReference type="GO" id="GO:0000155">
    <property type="term" value="F:phosphorelay sensor kinase activity"/>
    <property type="evidence" value="ECO:0007669"/>
    <property type="project" value="InterPro"/>
</dbReference>
<keyword evidence="4" id="KW-0808">Transferase</keyword>
<feature type="transmembrane region" description="Helical" evidence="9">
    <location>
        <begin position="193"/>
        <end position="217"/>
    </location>
</feature>
<dbReference type="Pfam" id="PF07730">
    <property type="entry name" value="HisKA_3"/>
    <property type="match status" value="1"/>
</dbReference>
<dbReference type="Proteomes" id="UP001165074">
    <property type="component" value="Unassembled WGS sequence"/>
</dbReference>
<dbReference type="EC" id="2.7.13.3" evidence="2"/>
<keyword evidence="13" id="KW-1185">Reference proteome</keyword>
<reference evidence="12" key="1">
    <citation type="submission" date="2023-03" db="EMBL/GenBank/DDBJ databases">
        <title>Actinoallomurus iriomotensis NBRC 103684.</title>
        <authorList>
            <person name="Ichikawa N."/>
            <person name="Sato H."/>
            <person name="Tonouchi N."/>
        </authorList>
    </citation>
    <scope>NUCLEOTIDE SEQUENCE</scope>
    <source>
        <strain evidence="12">NBRC 103684</strain>
    </source>
</reference>
<evidence type="ECO:0000256" key="8">
    <source>
        <dbReference type="ARBA" id="ARBA00023012"/>
    </source>
</evidence>
<feature type="transmembrane region" description="Helical" evidence="9">
    <location>
        <begin position="70"/>
        <end position="98"/>
    </location>
</feature>
<proteinExistence type="predicted"/>
<feature type="domain" description="Putative sensor" evidence="11">
    <location>
        <begin position="72"/>
        <end position="226"/>
    </location>
</feature>
<evidence type="ECO:0000313" key="13">
    <source>
        <dbReference type="Proteomes" id="UP001165074"/>
    </source>
</evidence>
<gene>
    <name evidence="12" type="ORF">Airi02_053270</name>
</gene>
<dbReference type="EMBL" id="BSTK01000008">
    <property type="protein sequence ID" value="GLY87398.1"/>
    <property type="molecule type" value="Genomic_DNA"/>
</dbReference>
<dbReference type="InterPro" id="IPR036890">
    <property type="entry name" value="HATPase_C_sf"/>
</dbReference>
<organism evidence="12 13">
    <name type="scientific">Actinoallomurus iriomotensis</name>
    <dbReference type="NCBI Taxonomy" id="478107"/>
    <lineage>
        <taxon>Bacteria</taxon>
        <taxon>Bacillati</taxon>
        <taxon>Actinomycetota</taxon>
        <taxon>Actinomycetes</taxon>
        <taxon>Streptosporangiales</taxon>
        <taxon>Thermomonosporaceae</taxon>
        <taxon>Actinoallomurus</taxon>
    </lineage>
</organism>
<dbReference type="InterPro" id="IPR050482">
    <property type="entry name" value="Sensor_HK_TwoCompSys"/>
</dbReference>
<evidence type="ECO:0000256" key="4">
    <source>
        <dbReference type="ARBA" id="ARBA00022679"/>
    </source>
</evidence>
<dbReference type="Gene3D" id="1.20.5.1930">
    <property type="match status" value="1"/>
</dbReference>
<dbReference type="PANTHER" id="PTHR24421:SF10">
    <property type="entry name" value="NITRATE_NITRITE SENSOR PROTEIN NARQ"/>
    <property type="match status" value="1"/>
</dbReference>
<evidence type="ECO:0000256" key="1">
    <source>
        <dbReference type="ARBA" id="ARBA00000085"/>
    </source>
</evidence>
<name>A0A9W6VW43_9ACTN</name>
<dbReference type="PANTHER" id="PTHR24421">
    <property type="entry name" value="NITRATE/NITRITE SENSOR PROTEIN NARX-RELATED"/>
    <property type="match status" value="1"/>
</dbReference>
<feature type="transmembrane region" description="Helical" evidence="9">
    <location>
        <begin position="140"/>
        <end position="173"/>
    </location>
</feature>
<evidence type="ECO:0000259" key="11">
    <source>
        <dbReference type="Pfam" id="PF13796"/>
    </source>
</evidence>